<evidence type="ECO:0000259" key="1">
    <source>
        <dbReference type="Pfam" id="PF00248"/>
    </source>
</evidence>
<dbReference type="InterPro" id="IPR036812">
    <property type="entry name" value="NAD(P)_OxRdtase_dom_sf"/>
</dbReference>
<dbReference type="EMBL" id="CP080590">
    <property type="protein sequence ID" value="QYO75255.1"/>
    <property type="molecule type" value="Genomic_DNA"/>
</dbReference>
<dbReference type="InterPro" id="IPR023210">
    <property type="entry name" value="NADP_OxRdtase_dom"/>
</dbReference>
<dbReference type="PANTHER" id="PTHR42686:SF1">
    <property type="entry name" value="GH17980P-RELATED"/>
    <property type="match status" value="1"/>
</dbReference>
<protein>
    <submittedName>
        <fullName evidence="2">Aldo/keto reductase</fullName>
    </submittedName>
</protein>
<dbReference type="InterPro" id="IPR020471">
    <property type="entry name" value="AKR"/>
</dbReference>
<feature type="domain" description="NADP-dependent oxidoreductase" evidence="1">
    <location>
        <begin position="21"/>
        <end position="321"/>
    </location>
</feature>
<dbReference type="SUPFAM" id="SSF51430">
    <property type="entry name" value="NAD(P)-linked oxidoreductase"/>
    <property type="match status" value="1"/>
</dbReference>
<dbReference type="RefSeq" id="WP_220303719.1">
    <property type="nucleotide sequence ID" value="NZ_CP080590.1"/>
</dbReference>
<sequence>MTARSFEKRRVAQTDLAMTTLGLGGASLAGIFSAVPADQARATARHALEVGINYVDTAPQYGLGRSEHLVGEVVREASPRPIISTKVGRRLTPVSPDRQDKGNWVDPLPFDQLYDYSYDGILRSYEDSLQRLGLEKVDILYVHDIGAATHGVEGNKPLWAQLASGGYRALRELRDGGTVKAIGLGVNEWEVCMDAFGLGDWDVFLLAGRYTLLEQTALAPFMTTCIERKASVVVGGPFNSGILVGGDTFNYAKAPDDVVARVRAIEAVCKAFNVPLPAAALQFPLTHPAVCNVLPGPRSPAELDGILDWWDIRIPAALWSTLADEGLLAPGTPIPGGTA</sequence>
<dbReference type="Proteomes" id="UP000825799">
    <property type="component" value="Chromosome"/>
</dbReference>
<reference evidence="2 3" key="1">
    <citation type="submission" date="2021-08" db="EMBL/GenBank/DDBJ databases">
        <title>Devosia salina sp. nov., isolated from the South China Sea sediment.</title>
        <authorList>
            <person name="Zhou Z."/>
        </authorList>
    </citation>
    <scope>NUCLEOTIDE SEQUENCE [LARGE SCALE GENOMIC DNA]</scope>
    <source>
        <strain evidence="2 3">SCS-3</strain>
    </source>
</reference>
<keyword evidence="3" id="KW-1185">Reference proteome</keyword>
<name>A0ABX8WAW4_9HYPH</name>
<gene>
    <name evidence="2" type="ORF">K1X15_11385</name>
</gene>
<evidence type="ECO:0000313" key="2">
    <source>
        <dbReference type="EMBL" id="QYO75255.1"/>
    </source>
</evidence>
<dbReference type="Pfam" id="PF00248">
    <property type="entry name" value="Aldo_ket_red"/>
    <property type="match status" value="1"/>
</dbReference>
<organism evidence="2 3">
    <name type="scientific">Devosia salina</name>
    <dbReference type="NCBI Taxonomy" id="2860336"/>
    <lineage>
        <taxon>Bacteria</taxon>
        <taxon>Pseudomonadati</taxon>
        <taxon>Pseudomonadota</taxon>
        <taxon>Alphaproteobacteria</taxon>
        <taxon>Hyphomicrobiales</taxon>
        <taxon>Devosiaceae</taxon>
        <taxon>Devosia</taxon>
    </lineage>
</organism>
<accession>A0ABX8WAW4</accession>
<evidence type="ECO:0000313" key="3">
    <source>
        <dbReference type="Proteomes" id="UP000825799"/>
    </source>
</evidence>
<dbReference type="PANTHER" id="PTHR42686">
    <property type="entry name" value="GH17980P-RELATED"/>
    <property type="match status" value="1"/>
</dbReference>
<dbReference type="Gene3D" id="3.20.20.100">
    <property type="entry name" value="NADP-dependent oxidoreductase domain"/>
    <property type="match status" value="1"/>
</dbReference>
<proteinExistence type="predicted"/>